<accession>A0A450UYI9</accession>
<name>A0A450UYI9_9GAMM</name>
<proteinExistence type="predicted"/>
<feature type="region of interest" description="Disordered" evidence="1">
    <location>
        <begin position="32"/>
        <end position="55"/>
    </location>
</feature>
<evidence type="ECO:0000313" key="3">
    <source>
        <dbReference type="EMBL" id="VFJ97595.1"/>
    </source>
</evidence>
<organism evidence="3">
    <name type="scientific">Candidatus Kentrum eta</name>
    <dbReference type="NCBI Taxonomy" id="2126337"/>
    <lineage>
        <taxon>Bacteria</taxon>
        <taxon>Pseudomonadati</taxon>
        <taxon>Pseudomonadota</taxon>
        <taxon>Gammaproteobacteria</taxon>
        <taxon>Candidatus Kentrum</taxon>
    </lineage>
</organism>
<evidence type="ECO:0000313" key="4">
    <source>
        <dbReference type="EMBL" id="VFK02995.1"/>
    </source>
</evidence>
<dbReference type="EMBL" id="CAADFJ010000111">
    <property type="protein sequence ID" value="VFK02995.1"/>
    <property type="molecule type" value="Genomic_DNA"/>
</dbReference>
<dbReference type="EMBL" id="CAADFG010000113">
    <property type="protein sequence ID" value="VFJ96948.1"/>
    <property type="molecule type" value="Genomic_DNA"/>
</dbReference>
<gene>
    <name evidence="2" type="ORF">BECKH772A_GA0070896_101132</name>
    <name evidence="3" type="ORF">BECKH772B_GA0070898_1011417</name>
    <name evidence="4" type="ORF">BECKH772C_GA0070978_101112</name>
</gene>
<reference evidence="3" key="1">
    <citation type="submission" date="2019-02" db="EMBL/GenBank/DDBJ databases">
        <authorList>
            <person name="Gruber-Vodicka R. H."/>
            <person name="Seah K. B. B."/>
        </authorList>
    </citation>
    <scope>NUCLEOTIDE SEQUENCE</scope>
    <source>
        <strain evidence="4">BECK_SA2B12</strain>
        <strain evidence="2">BECK_SA2B15</strain>
        <strain evidence="3">BECK_SA2B20</strain>
    </source>
</reference>
<dbReference type="EMBL" id="CAADFI010000114">
    <property type="protein sequence ID" value="VFJ97595.1"/>
    <property type="molecule type" value="Genomic_DNA"/>
</dbReference>
<evidence type="ECO:0000313" key="2">
    <source>
        <dbReference type="EMBL" id="VFJ96948.1"/>
    </source>
</evidence>
<evidence type="ECO:0000256" key="1">
    <source>
        <dbReference type="SAM" id="MobiDB-lite"/>
    </source>
</evidence>
<sequence length="108" mass="12210">MNFQQIQNEALHLPESDRAELVQRLLVSLDSSAEDRVSMDWPPEAQRGAGEPDRDIVRPVPSEEAAHKAQKRAASWQALMRHVQGLTQSKDISEEDIAIEIDQVRNAR</sequence>
<protein>
    <submittedName>
        <fullName evidence="3">Addiction module component</fullName>
    </submittedName>
</protein>
<dbReference type="AlphaFoldDB" id="A0A450UYI9"/>